<name>A0AAN9AA54_HALRR</name>
<sequence length="99" mass="11734">MLNRVYIFSLQEYKQEAFTFQDTVELMMQQFENEKILDPCINRLKCELIQMADENPVGLPIVQALIAQFLPDFDERFDAVVKKDINRNCRNIKCHRFGC</sequence>
<proteinExistence type="predicted"/>
<dbReference type="Proteomes" id="UP001381693">
    <property type="component" value="Unassembled WGS sequence"/>
</dbReference>
<organism evidence="1 2">
    <name type="scientific">Halocaridina rubra</name>
    <name type="common">Hawaiian red shrimp</name>
    <dbReference type="NCBI Taxonomy" id="373956"/>
    <lineage>
        <taxon>Eukaryota</taxon>
        <taxon>Metazoa</taxon>
        <taxon>Ecdysozoa</taxon>
        <taxon>Arthropoda</taxon>
        <taxon>Crustacea</taxon>
        <taxon>Multicrustacea</taxon>
        <taxon>Malacostraca</taxon>
        <taxon>Eumalacostraca</taxon>
        <taxon>Eucarida</taxon>
        <taxon>Decapoda</taxon>
        <taxon>Pleocyemata</taxon>
        <taxon>Caridea</taxon>
        <taxon>Atyoidea</taxon>
        <taxon>Atyidae</taxon>
        <taxon>Halocaridina</taxon>
    </lineage>
</organism>
<keyword evidence="2" id="KW-1185">Reference proteome</keyword>
<dbReference type="AlphaFoldDB" id="A0AAN9AA54"/>
<evidence type="ECO:0000313" key="1">
    <source>
        <dbReference type="EMBL" id="KAK7077575.1"/>
    </source>
</evidence>
<dbReference type="EMBL" id="JAXCGZ010008536">
    <property type="protein sequence ID" value="KAK7077575.1"/>
    <property type="molecule type" value="Genomic_DNA"/>
</dbReference>
<reference evidence="1 2" key="1">
    <citation type="submission" date="2023-11" db="EMBL/GenBank/DDBJ databases">
        <title>Halocaridina rubra genome assembly.</title>
        <authorList>
            <person name="Smith C."/>
        </authorList>
    </citation>
    <scope>NUCLEOTIDE SEQUENCE [LARGE SCALE GENOMIC DNA]</scope>
    <source>
        <strain evidence="1">EP-1</strain>
        <tissue evidence="1">Whole</tissue>
    </source>
</reference>
<accession>A0AAN9AA54</accession>
<comment type="caution">
    <text evidence="1">The sequence shown here is derived from an EMBL/GenBank/DDBJ whole genome shotgun (WGS) entry which is preliminary data.</text>
</comment>
<evidence type="ECO:0000313" key="2">
    <source>
        <dbReference type="Proteomes" id="UP001381693"/>
    </source>
</evidence>
<gene>
    <name evidence="1" type="ORF">SK128_019515</name>
</gene>
<protein>
    <submittedName>
        <fullName evidence="1">Uncharacterized protein</fullName>
    </submittedName>
</protein>